<dbReference type="CDD" id="cd12148">
    <property type="entry name" value="fungal_TF_MHR"/>
    <property type="match status" value="1"/>
</dbReference>
<dbReference type="SMART" id="SM00066">
    <property type="entry name" value="GAL4"/>
    <property type="match status" value="1"/>
</dbReference>
<evidence type="ECO:0000256" key="9">
    <source>
        <dbReference type="SAM" id="MobiDB-lite"/>
    </source>
</evidence>
<dbReference type="PROSITE" id="PS00463">
    <property type="entry name" value="ZN2_CY6_FUNGAL_1"/>
    <property type="match status" value="1"/>
</dbReference>
<dbReference type="GO" id="GO:0008270">
    <property type="term" value="F:zinc ion binding"/>
    <property type="evidence" value="ECO:0007669"/>
    <property type="project" value="UniProtKB-KW"/>
</dbReference>
<feature type="region of interest" description="Disordered" evidence="9">
    <location>
        <begin position="97"/>
        <end position="138"/>
    </location>
</feature>
<dbReference type="PROSITE" id="PS50048">
    <property type="entry name" value="ZN2_CY6_FUNGAL_2"/>
    <property type="match status" value="1"/>
</dbReference>
<dbReference type="CDD" id="cd00067">
    <property type="entry name" value="GAL4"/>
    <property type="match status" value="1"/>
</dbReference>
<keyword evidence="2" id="KW-0677">Repeat</keyword>
<proteinExistence type="predicted"/>
<gene>
    <name evidence="12" type="ORF">LY79DRAFT_641903</name>
</gene>
<feature type="region of interest" description="Disordered" evidence="9">
    <location>
        <begin position="151"/>
        <end position="175"/>
    </location>
</feature>
<evidence type="ECO:0000256" key="1">
    <source>
        <dbReference type="ARBA" id="ARBA00022723"/>
    </source>
</evidence>
<dbReference type="GeneID" id="85446599"/>
<reference evidence="12" key="1">
    <citation type="submission" date="2021-06" db="EMBL/GenBank/DDBJ databases">
        <title>Comparative genomics, transcriptomics and evolutionary studies reveal genomic signatures of adaptation to plant cell wall in hemibiotrophic fungi.</title>
        <authorList>
            <consortium name="DOE Joint Genome Institute"/>
            <person name="Baroncelli R."/>
            <person name="Diaz J.F."/>
            <person name="Benocci T."/>
            <person name="Peng M."/>
            <person name="Battaglia E."/>
            <person name="Haridas S."/>
            <person name="Andreopoulos W."/>
            <person name="Labutti K."/>
            <person name="Pangilinan J."/>
            <person name="Floch G.L."/>
            <person name="Makela M.R."/>
            <person name="Henrissat B."/>
            <person name="Grigoriev I.V."/>
            <person name="Crouch J.A."/>
            <person name="De Vries R.P."/>
            <person name="Sukno S.A."/>
            <person name="Thon M.R."/>
        </authorList>
    </citation>
    <scope>NUCLEOTIDE SEQUENCE</scope>
    <source>
        <strain evidence="12">CBS 125086</strain>
    </source>
</reference>
<organism evidence="12 13">
    <name type="scientific">Colletotrichum navitas</name>
    <dbReference type="NCBI Taxonomy" id="681940"/>
    <lineage>
        <taxon>Eukaryota</taxon>
        <taxon>Fungi</taxon>
        <taxon>Dikarya</taxon>
        <taxon>Ascomycota</taxon>
        <taxon>Pezizomycotina</taxon>
        <taxon>Sordariomycetes</taxon>
        <taxon>Hypocreomycetidae</taxon>
        <taxon>Glomerellales</taxon>
        <taxon>Glomerellaceae</taxon>
        <taxon>Colletotrichum</taxon>
        <taxon>Colletotrichum graminicola species complex</taxon>
    </lineage>
</organism>
<name>A0AAD8PP65_9PEZI</name>
<keyword evidence="3 8" id="KW-0863">Zinc-finger</keyword>
<evidence type="ECO:0000313" key="12">
    <source>
        <dbReference type="EMBL" id="KAK1573143.1"/>
    </source>
</evidence>
<evidence type="ECO:0000259" key="10">
    <source>
        <dbReference type="PROSITE" id="PS50048"/>
    </source>
</evidence>
<dbReference type="Gene3D" id="3.30.160.60">
    <property type="entry name" value="Classic Zinc Finger"/>
    <property type="match status" value="2"/>
</dbReference>
<feature type="compositionally biased region" description="Polar residues" evidence="9">
    <location>
        <begin position="866"/>
        <end position="876"/>
    </location>
</feature>
<dbReference type="Pfam" id="PF00096">
    <property type="entry name" value="zf-C2H2"/>
    <property type="match status" value="2"/>
</dbReference>
<dbReference type="GO" id="GO:0003677">
    <property type="term" value="F:DNA binding"/>
    <property type="evidence" value="ECO:0007669"/>
    <property type="project" value="InterPro"/>
</dbReference>
<comment type="caution">
    <text evidence="12">The sequence shown here is derived from an EMBL/GenBank/DDBJ whole genome shotgun (WGS) entry which is preliminary data.</text>
</comment>
<protein>
    <submittedName>
        <fullName evidence="12">Uncharacterized protein</fullName>
    </submittedName>
</protein>
<evidence type="ECO:0000256" key="5">
    <source>
        <dbReference type="ARBA" id="ARBA00023015"/>
    </source>
</evidence>
<dbReference type="FunFam" id="3.30.160.60:FF:000065">
    <property type="entry name" value="B-cell CLL/lymphoma 6, member B"/>
    <property type="match status" value="1"/>
</dbReference>
<dbReference type="InterPro" id="IPR001138">
    <property type="entry name" value="Zn2Cys6_DnaBD"/>
</dbReference>
<dbReference type="RefSeq" id="XP_060408806.1">
    <property type="nucleotide sequence ID" value="XM_060562359.1"/>
</dbReference>
<feature type="domain" description="Zn(2)-C6 fungal-type" evidence="10">
    <location>
        <begin position="69"/>
        <end position="98"/>
    </location>
</feature>
<dbReference type="FunFam" id="3.30.160.60:FF:000100">
    <property type="entry name" value="Zinc finger 45-like"/>
    <property type="match status" value="1"/>
</dbReference>
<evidence type="ECO:0000313" key="13">
    <source>
        <dbReference type="Proteomes" id="UP001230504"/>
    </source>
</evidence>
<dbReference type="GO" id="GO:0000981">
    <property type="term" value="F:DNA-binding transcription factor activity, RNA polymerase II-specific"/>
    <property type="evidence" value="ECO:0007669"/>
    <property type="project" value="InterPro"/>
</dbReference>
<feature type="domain" description="C2H2-type" evidence="11">
    <location>
        <begin position="31"/>
        <end position="58"/>
    </location>
</feature>
<keyword evidence="13" id="KW-1185">Reference proteome</keyword>
<evidence type="ECO:0000256" key="4">
    <source>
        <dbReference type="ARBA" id="ARBA00022833"/>
    </source>
</evidence>
<dbReference type="AlphaFoldDB" id="A0AAD8PP65"/>
<evidence type="ECO:0000256" key="6">
    <source>
        <dbReference type="ARBA" id="ARBA00023163"/>
    </source>
</evidence>
<feature type="region of interest" description="Disordered" evidence="9">
    <location>
        <begin position="49"/>
        <end position="68"/>
    </location>
</feature>
<dbReference type="GO" id="GO:0006351">
    <property type="term" value="P:DNA-templated transcription"/>
    <property type="evidence" value="ECO:0007669"/>
    <property type="project" value="InterPro"/>
</dbReference>
<dbReference type="Pfam" id="PF00172">
    <property type="entry name" value="Zn_clus"/>
    <property type="match status" value="1"/>
</dbReference>
<dbReference type="InterPro" id="IPR036236">
    <property type="entry name" value="Znf_C2H2_sf"/>
</dbReference>
<evidence type="ECO:0000256" key="7">
    <source>
        <dbReference type="ARBA" id="ARBA00023242"/>
    </source>
</evidence>
<sequence length="982" mass="109309">MDFKCDYCGSSFRRQEHLIRHKRSHTRERPFSCTKCGKSFSRLDVLTRHTASHSQDKEQSRRHGTSARACSQCASSRTRCSRDQPCQRCTSRGLNCSYPGRRRRRRQGRSNGSSPETPEDADGNTGQHDRTTPVPVNGDVEISEVPADCDINAHPARGSRENDTPLILPDGNASANGRAAVQSRSIRWEAMTANDGGQYDTQDASISCDAEILGNFVNSDFFADQSIGVSGINWLSPEYYTSFDWVQPTAADGTVIASHDRLHQTTAGIQFVQGPWFNLTEEPLPEVQEPPAPSSHEIYNPSQTIEARHRRSSNGSVVSSSTTGTYYVDGAPTRAPFKGGPGPIYGEAEIECPGVPNVVQADGYCEDTNGLTPLLLSAQAYENLINKFKHEVCFKGHAFNPRQYPCLSHIRAYFRLYFDRFHPAYPFLRKSTSIYESESSWLVLLAICAVGSRYASGVNNQSLGDTLYLFLEKAVSHHILEHTRSRPPACWGIFCEARPDDNQTLRAAQATILYLVCRPQDSKKDPRILDVTARQFLVACCRELNLLNISAAAPANMGSATKEAVLKAWTQRQSHIRTGMMIWTLDYILALQFNQEPLLNLGDIKGVLPCPGPLWEKPDLDKISRDASKTVRLHDALSMLYTEKKLPPNIGDFGTIVLTYAIYQRTKAATYQYQSKLSSWTPTAEVAKHSEEDLIEEAWPPSLPILSRWRNSACDCLDLLHWNANAIIAKAGGWEHPALLHLHLSRLILLTPINHMRTLAVAASLGTYGRSVDKSKVETARTNIAKWAVNDQYKARLSIIHAGALFWHIRRYSIKDVLEPFAIFTSTLVIWSYSTMMLFLNQHNATIPPTSGPLRPELSRDGVMESQASPNDTSGAENDLEEPEPKFLHLDRPCDDEMVQTYVKLGHRMAGHVAKVGDICQQGAPKKILQEGIRMLNGNFGQESNLPIEHTGGEVSLKQQGTWGVEQPFAELLASLIQSCSD</sequence>
<dbReference type="SUPFAM" id="SSF57667">
    <property type="entry name" value="beta-beta-alpha zinc fingers"/>
    <property type="match status" value="1"/>
</dbReference>
<keyword evidence="4" id="KW-0862">Zinc</keyword>
<dbReference type="PANTHER" id="PTHR47660">
    <property type="entry name" value="TRANSCRIPTION FACTOR WITH C2H2 AND ZN(2)-CYS(6) DNA BINDING DOMAIN (EUROFUNG)-RELATED-RELATED"/>
    <property type="match status" value="1"/>
</dbReference>
<dbReference type="Pfam" id="PF04082">
    <property type="entry name" value="Fungal_trans"/>
    <property type="match status" value="1"/>
</dbReference>
<dbReference type="Gene3D" id="4.10.240.10">
    <property type="entry name" value="Zn(2)-C6 fungal-type DNA-binding domain"/>
    <property type="match status" value="1"/>
</dbReference>
<evidence type="ECO:0000256" key="8">
    <source>
        <dbReference type="PROSITE-ProRule" id="PRU00042"/>
    </source>
</evidence>
<dbReference type="InterPro" id="IPR036864">
    <property type="entry name" value="Zn2-C6_fun-type_DNA-bd_sf"/>
</dbReference>
<keyword evidence="6" id="KW-0804">Transcription</keyword>
<dbReference type="SMART" id="SM00355">
    <property type="entry name" value="ZnF_C2H2"/>
    <property type="match status" value="2"/>
</dbReference>
<keyword evidence="7" id="KW-0539">Nucleus</keyword>
<keyword evidence="1" id="KW-0479">Metal-binding</keyword>
<dbReference type="PROSITE" id="PS50157">
    <property type="entry name" value="ZINC_FINGER_C2H2_2"/>
    <property type="match status" value="2"/>
</dbReference>
<dbReference type="PANTHER" id="PTHR47660:SF7">
    <property type="entry name" value="TRANSCRIPTION FACTOR WITH C2H2 AND ZN(2)-CYS(6) DNA BINDING DOMAIN (EUROFUNG)"/>
    <property type="match status" value="1"/>
</dbReference>
<evidence type="ECO:0000256" key="3">
    <source>
        <dbReference type="ARBA" id="ARBA00022771"/>
    </source>
</evidence>
<evidence type="ECO:0000256" key="2">
    <source>
        <dbReference type="ARBA" id="ARBA00022737"/>
    </source>
</evidence>
<accession>A0AAD8PP65</accession>
<feature type="region of interest" description="Disordered" evidence="9">
    <location>
        <begin position="849"/>
        <end position="887"/>
    </location>
</feature>
<dbReference type="Proteomes" id="UP001230504">
    <property type="component" value="Unassembled WGS sequence"/>
</dbReference>
<dbReference type="SUPFAM" id="SSF57701">
    <property type="entry name" value="Zn2/Cys6 DNA-binding domain"/>
    <property type="match status" value="1"/>
</dbReference>
<dbReference type="EMBL" id="JAHLJV010000098">
    <property type="protein sequence ID" value="KAK1573143.1"/>
    <property type="molecule type" value="Genomic_DNA"/>
</dbReference>
<dbReference type="InterPro" id="IPR013087">
    <property type="entry name" value="Znf_C2H2_type"/>
</dbReference>
<dbReference type="PROSITE" id="PS00028">
    <property type="entry name" value="ZINC_FINGER_C2H2_1"/>
    <property type="match status" value="2"/>
</dbReference>
<feature type="domain" description="C2H2-type" evidence="11">
    <location>
        <begin position="3"/>
        <end position="30"/>
    </location>
</feature>
<dbReference type="InterPro" id="IPR007219">
    <property type="entry name" value="XnlR_reg_dom"/>
</dbReference>
<keyword evidence="5" id="KW-0805">Transcription regulation</keyword>
<evidence type="ECO:0000259" key="11">
    <source>
        <dbReference type="PROSITE" id="PS50157"/>
    </source>
</evidence>